<evidence type="ECO:0000313" key="11">
    <source>
        <dbReference type="Proteomes" id="UP000015241"/>
    </source>
</evidence>
<dbReference type="HOGENOM" id="CLU_000960_22_3_1"/>
<evidence type="ECO:0000256" key="7">
    <source>
        <dbReference type="SAM" id="MobiDB-lite"/>
    </source>
</evidence>
<dbReference type="GO" id="GO:0012505">
    <property type="term" value="C:endomembrane system"/>
    <property type="evidence" value="ECO:0007669"/>
    <property type="project" value="UniProtKB-SubCell"/>
</dbReference>
<dbReference type="Gene3D" id="1.20.1720.10">
    <property type="entry name" value="Multidrug resistance protein D"/>
    <property type="match status" value="1"/>
</dbReference>
<organism evidence="10 11">
    <name type="scientific">Fomitopsis schrenkii</name>
    <name type="common">Brown rot fungus</name>
    <dbReference type="NCBI Taxonomy" id="2126942"/>
    <lineage>
        <taxon>Eukaryota</taxon>
        <taxon>Fungi</taxon>
        <taxon>Dikarya</taxon>
        <taxon>Basidiomycota</taxon>
        <taxon>Agaricomycotina</taxon>
        <taxon>Agaricomycetes</taxon>
        <taxon>Polyporales</taxon>
        <taxon>Fomitopsis</taxon>
    </lineage>
</organism>
<evidence type="ECO:0000256" key="5">
    <source>
        <dbReference type="ARBA" id="ARBA00022989"/>
    </source>
</evidence>
<evidence type="ECO:0000256" key="4">
    <source>
        <dbReference type="ARBA" id="ARBA00022692"/>
    </source>
</evidence>
<feature type="transmembrane region" description="Helical" evidence="8">
    <location>
        <begin position="39"/>
        <end position="63"/>
    </location>
</feature>
<accession>S8EA34</accession>
<dbReference type="Pfam" id="PF07690">
    <property type="entry name" value="MFS_1"/>
    <property type="match status" value="1"/>
</dbReference>
<keyword evidence="5 8" id="KW-1133">Transmembrane helix</keyword>
<feature type="transmembrane region" description="Helical" evidence="8">
    <location>
        <begin position="364"/>
        <end position="385"/>
    </location>
</feature>
<reference evidence="10 11" key="1">
    <citation type="journal article" date="2012" name="Science">
        <title>The Paleozoic origin of enzymatic lignin decomposition reconstructed from 31 fungal genomes.</title>
        <authorList>
            <person name="Floudas D."/>
            <person name="Binder M."/>
            <person name="Riley R."/>
            <person name="Barry K."/>
            <person name="Blanchette R.A."/>
            <person name="Henrissat B."/>
            <person name="Martinez A.T."/>
            <person name="Otillar R."/>
            <person name="Spatafora J.W."/>
            <person name="Yadav J.S."/>
            <person name="Aerts A."/>
            <person name="Benoit I."/>
            <person name="Boyd A."/>
            <person name="Carlson A."/>
            <person name="Copeland A."/>
            <person name="Coutinho P.M."/>
            <person name="de Vries R.P."/>
            <person name="Ferreira P."/>
            <person name="Findley K."/>
            <person name="Foster B."/>
            <person name="Gaskell J."/>
            <person name="Glotzer D."/>
            <person name="Gorecki P."/>
            <person name="Heitman J."/>
            <person name="Hesse C."/>
            <person name="Hori C."/>
            <person name="Igarashi K."/>
            <person name="Jurgens J.A."/>
            <person name="Kallen N."/>
            <person name="Kersten P."/>
            <person name="Kohler A."/>
            <person name="Kuees U."/>
            <person name="Kumar T.K.A."/>
            <person name="Kuo A."/>
            <person name="LaButti K."/>
            <person name="Larrondo L.F."/>
            <person name="Lindquist E."/>
            <person name="Ling A."/>
            <person name="Lombard V."/>
            <person name="Lucas S."/>
            <person name="Lundell T."/>
            <person name="Martin R."/>
            <person name="McLaughlin D.J."/>
            <person name="Morgenstern I."/>
            <person name="Morin E."/>
            <person name="Murat C."/>
            <person name="Nagy L.G."/>
            <person name="Nolan M."/>
            <person name="Ohm R.A."/>
            <person name="Patyshakuliyeva A."/>
            <person name="Rokas A."/>
            <person name="Ruiz-Duenas F.J."/>
            <person name="Sabat G."/>
            <person name="Salamov A."/>
            <person name="Samejima M."/>
            <person name="Schmutz J."/>
            <person name="Slot J.C."/>
            <person name="St John F."/>
            <person name="Stenlid J."/>
            <person name="Sun H."/>
            <person name="Sun S."/>
            <person name="Syed K."/>
            <person name="Tsang A."/>
            <person name="Wiebenga A."/>
            <person name="Young D."/>
            <person name="Pisabarro A."/>
            <person name="Eastwood D.C."/>
            <person name="Martin F."/>
            <person name="Cullen D."/>
            <person name="Grigoriev I.V."/>
            <person name="Hibbett D.S."/>
        </authorList>
    </citation>
    <scope>NUCLEOTIDE SEQUENCE</scope>
    <source>
        <strain evidence="11">FP-58527</strain>
    </source>
</reference>
<dbReference type="AlphaFoldDB" id="S8EA34"/>
<feature type="domain" description="Major facilitator superfamily (MFS) profile" evidence="9">
    <location>
        <begin position="40"/>
        <end position="529"/>
    </location>
</feature>
<evidence type="ECO:0000256" key="8">
    <source>
        <dbReference type="SAM" id="Phobius"/>
    </source>
</evidence>
<dbReference type="InterPro" id="IPR036259">
    <property type="entry name" value="MFS_trans_sf"/>
</dbReference>
<dbReference type="GO" id="GO:0000329">
    <property type="term" value="C:fungal-type vacuole membrane"/>
    <property type="evidence" value="ECO:0007669"/>
    <property type="project" value="TreeGrafter"/>
</dbReference>
<feature type="transmembrane region" description="Helical" evidence="8">
    <location>
        <begin position="233"/>
        <end position="250"/>
    </location>
</feature>
<name>S8EA34_FOMSC</name>
<keyword evidence="4 8" id="KW-0812">Transmembrane</keyword>
<evidence type="ECO:0000313" key="10">
    <source>
        <dbReference type="EMBL" id="EPT01503.1"/>
    </source>
</evidence>
<dbReference type="FunFam" id="1.20.1720.10:FF:000013">
    <property type="entry name" value="Related to multidrug resistance proteins"/>
    <property type="match status" value="1"/>
</dbReference>
<feature type="transmembrane region" description="Helical" evidence="8">
    <location>
        <begin position="262"/>
        <end position="280"/>
    </location>
</feature>
<comment type="subcellular location">
    <subcellularLocation>
        <location evidence="1">Endomembrane system</location>
        <topology evidence="1">Multi-pass membrane protein</topology>
    </subcellularLocation>
</comment>
<feature type="transmembrane region" description="Helical" evidence="8">
    <location>
        <begin position="506"/>
        <end position="524"/>
    </location>
</feature>
<feature type="transmembrane region" description="Helical" evidence="8">
    <location>
        <begin position="301"/>
        <end position="325"/>
    </location>
</feature>
<proteinExistence type="inferred from homology"/>
<evidence type="ECO:0000256" key="6">
    <source>
        <dbReference type="ARBA" id="ARBA00023136"/>
    </source>
</evidence>
<gene>
    <name evidence="10" type="ORF">FOMPIDRAFT_1144772</name>
</gene>
<evidence type="ECO:0000259" key="9">
    <source>
        <dbReference type="PROSITE" id="PS50850"/>
    </source>
</evidence>
<keyword evidence="6 8" id="KW-0472">Membrane</keyword>
<dbReference type="EMBL" id="KE504141">
    <property type="protein sequence ID" value="EPT01503.1"/>
    <property type="molecule type" value="Genomic_DNA"/>
</dbReference>
<dbReference type="STRING" id="743788.S8EA34"/>
<feature type="transmembrane region" description="Helical" evidence="8">
    <location>
        <begin position="432"/>
        <end position="452"/>
    </location>
</feature>
<dbReference type="PROSITE" id="PS50850">
    <property type="entry name" value="MFS"/>
    <property type="match status" value="1"/>
</dbReference>
<dbReference type="Gene3D" id="1.20.1250.20">
    <property type="entry name" value="MFS general substrate transporter like domains"/>
    <property type="match status" value="1"/>
</dbReference>
<feature type="transmembrane region" description="Helical" evidence="8">
    <location>
        <begin position="337"/>
        <end position="357"/>
    </location>
</feature>
<dbReference type="InterPro" id="IPR011701">
    <property type="entry name" value="MFS"/>
</dbReference>
<feature type="transmembrane region" description="Helical" evidence="8">
    <location>
        <begin position="130"/>
        <end position="151"/>
    </location>
</feature>
<feature type="transmembrane region" description="Helical" evidence="8">
    <location>
        <begin position="391"/>
        <end position="420"/>
    </location>
</feature>
<protein>
    <recommendedName>
        <fullName evidence="9">Major facilitator superfamily (MFS) profile domain-containing protein</fullName>
    </recommendedName>
</protein>
<dbReference type="eggNOG" id="KOG0254">
    <property type="taxonomic scope" value="Eukaryota"/>
</dbReference>
<keyword evidence="3" id="KW-0813">Transport</keyword>
<evidence type="ECO:0000256" key="2">
    <source>
        <dbReference type="ARBA" id="ARBA00008335"/>
    </source>
</evidence>
<dbReference type="InParanoid" id="S8EA34"/>
<dbReference type="GO" id="GO:0015174">
    <property type="term" value="F:basic amino acid transmembrane transporter activity"/>
    <property type="evidence" value="ECO:0007669"/>
    <property type="project" value="TreeGrafter"/>
</dbReference>
<keyword evidence="11" id="KW-1185">Reference proteome</keyword>
<dbReference type="PANTHER" id="PTHR23501">
    <property type="entry name" value="MAJOR FACILITATOR SUPERFAMILY"/>
    <property type="match status" value="1"/>
</dbReference>
<dbReference type="PANTHER" id="PTHR23501:SF84">
    <property type="entry name" value="VACUOLAR MEMBRANE AMINO ACID UPTAKE TRANSPORTER FNX2"/>
    <property type="match status" value="1"/>
</dbReference>
<feature type="region of interest" description="Disordered" evidence="7">
    <location>
        <begin position="1"/>
        <end position="28"/>
    </location>
</feature>
<sequence>MTVDERTPLLDDDVREEGNRNGDVEQDELSSKLQVSMPAVMSSLMLGIFLMAMDGTIVASTYASIGSEFHRLENTSWIATGYLLTQTSFQPLCGKLSDIFGRKACIICAMCIFAFGSLICGLAQDMNVLVLGRAIAGIGGGGAGTVSVILMSDIIPLRNRGTWQGIANVVFASGQAAGAPLGGFFADTIGWRWAFIIQVPIAILALGAVAFGLKLPPKEDQEDFKAKFKRIDFAGAFTLVTAVFTLLLALDRGGNISWTDQFTIASFTVSVAMFIVFIVIELRVATEPIAPAHIIGNGTLFAIYMANFLMIGANMSMLFSIPLYLQAVRQFTPSQVGLTLLPSVVAGAVGSVSTGLVMKATGKYYFLAFAVFALSFIGNTIIAGVTGPVAFTLAGLCTGLALMNFGGWGSLTATLVALIANAGHQNQAVATAVSYLFRSLGGVVVLSVSMTLTQETLRHHLRERLTGADVEEIIKRVRESLSYIDELSPEVRALVRSSYQDASQKTLWFAVALSALTVVFALFIKEKPLPR</sequence>
<dbReference type="InterPro" id="IPR020846">
    <property type="entry name" value="MFS_dom"/>
</dbReference>
<comment type="similarity">
    <text evidence="2">Belongs to the major facilitator superfamily.</text>
</comment>
<dbReference type="SUPFAM" id="SSF103473">
    <property type="entry name" value="MFS general substrate transporter"/>
    <property type="match status" value="1"/>
</dbReference>
<feature type="transmembrane region" description="Helical" evidence="8">
    <location>
        <begin position="191"/>
        <end position="213"/>
    </location>
</feature>
<evidence type="ECO:0000256" key="3">
    <source>
        <dbReference type="ARBA" id="ARBA00022448"/>
    </source>
</evidence>
<feature type="transmembrane region" description="Helical" evidence="8">
    <location>
        <begin position="104"/>
        <end position="124"/>
    </location>
</feature>
<dbReference type="Proteomes" id="UP000015241">
    <property type="component" value="Unassembled WGS sequence"/>
</dbReference>
<evidence type="ECO:0000256" key="1">
    <source>
        <dbReference type="ARBA" id="ARBA00004127"/>
    </source>
</evidence>
<dbReference type="OrthoDB" id="3437016at2759"/>